<organism evidence="4 5">
    <name type="scientific">Pseudonocardia yunnanensis</name>
    <dbReference type="NCBI Taxonomy" id="58107"/>
    <lineage>
        <taxon>Bacteria</taxon>
        <taxon>Bacillati</taxon>
        <taxon>Actinomycetota</taxon>
        <taxon>Actinomycetes</taxon>
        <taxon>Pseudonocardiales</taxon>
        <taxon>Pseudonocardiaceae</taxon>
        <taxon>Pseudonocardia</taxon>
    </lineage>
</organism>
<dbReference type="InterPro" id="IPR016032">
    <property type="entry name" value="Sig_transdc_resp-reg_C-effctor"/>
</dbReference>
<dbReference type="SUPFAM" id="SSF46894">
    <property type="entry name" value="C-terminal effector domain of the bipartite response regulators"/>
    <property type="match status" value="1"/>
</dbReference>
<dbReference type="PANTHER" id="PTHR16305">
    <property type="entry name" value="TESTICULAR SOLUBLE ADENYLYL CYCLASE"/>
    <property type="match status" value="1"/>
</dbReference>
<dbReference type="Pfam" id="PF13191">
    <property type="entry name" value="AAA_16"/>
    <property type="match status" value="1"/>
</dbReference>
<dbReference type="Gene3D" id="1.25.40.10">
    <property type="entry name" value="Tetratricopeptide repeat domain"/>
    <property type="match status" value="1"/>
</dbReference>
<feature type="domain" description="HTH luxR-type" evidence="3">
    <location>
        <begin position="858"/>
        <end position="923"/>
    </location>
</feature>
<sequence length="931" mass="99514">MSDAAGRPEGGPTGLVGRDAELDVIRSFLSAVAVDGRALLLVGDEGLGKTTLLDVSAEMASAAGMRVLRAAGVQFEADVSFSGLHQTLLPLLDGLVLIDPQHRDALSVAMGSGDGPSPERFVVVDATLSLLRAAAVPQPVVVMIDDLQWLDRVSASVLGSVARRLTGSRIGILAASRPDGGGFMELAGLPAHRLDPLVDDAAIDLVARRFPVLDQRLRRRVLSEAQGNPLALLELPTALSGTRRNPVPGLPSFLPLTRRLQSLFGARVSDLPSAGREALLLAALDGTDDLRTLRAAVGLRTEGDPLVHAVRARLVWVDEHRGRLSFRHPLIRSAVVELSSDEERRRAHRTLALVLADQPDRRTWHLAQAAIEPDEQVAGLLEEVAHRVLRRGDGTGAVSALTRAADLSPARPDRARRLAEAAFIGADLRGESGNASQWLLDARQADPEVGNSLHAASAAAFLLTIGESDVDTAHRVLAGAIETGSHHYDARDPALIAALHTLVLMSWFGERPELWRPVRAALERLTPEVPEILAVQSATMPDPARMDIRILDRLDVLIAGLSEELDPFAISRIGLAAITADRLSGCREAFWRVVRLGREGSFSRRYAGCLTMLGFDYFACGEWERVDELVEEGLVACTGPEAEFFMWCFVASKAILAAVRGDSDTARSLADRVTRVAPRGVCRAQGVAEYARLLAALGDGDAEAAYVHATAISPAGTLASHVPIAPWVCLDLVESAVRTGRHDEAAAHVAAVQDAGIARISPRLAMLAGAAAATVAEGDAAVKPFEEALAAGAGRWPFEEARVQLLYGESRRRARATVEAQPLLEAAASTFERLGARPWAARARRELRATGYHVPRHLDSGSSPLTPQEREIADLAASGLSNKQIAARLFLSHRTVGAHLYRIYPKLGISSRAALRDALDALDAGRSPSGK</sequence>
<dbReference type="EMBL" id="JBHUCO010000044">
    <property type="protein sequence ID" value="MFD1522216.1"/>
    <property type="molecule type" value="Genomic_DNA"/>
</dbReference>
<dbReference type="PRINTS" id="PR00038">
    <property type="entry name" value="HTHLUXR"/>
</dbReference>
<evidence type="ECO:0000256" key="1">
    <source>
        <dbReference type="ARBA" id="ARBA00022741"/>
    </source>
</evidence>
<evidence type="ECO:0000256" key="2">
    <source>
        <dbReference type="ARBA" id="ARBA00022840"/>
    </source>
</evidence>
<dbReference type="PANTHER" id="PTHR16305:SF35">
    <property type="entry name" value="TRANSCRIPTIONAL ACTIVATOR DOMAIN"/>
    <property type="match status" value="1"/>
</dbReference>
<dbReference type="CDD" id="cd06170">
    <property type="entry name" value="LuxR_C_like"/>
    <property type="match status" value="1"/>
</dbReference>
<dbReference type="SMART" id="SM00421">
    <property type="entry name" value="HTH_LUXR"/>
    <property type="match status" value="1"/>
</dbReference>
<dbReference type="RefSeq" id="WP_344730141.1">
    <property type="nucleotide sequence ID" value="NZ_BAAAUS010000064.1"/>
</dbReference>
<dbReference type="Gene3D" id="1.10.10.10">
    <property type="entry name" value="Winged helix-like DNA-binding domain superfamily/Winged helix DNA-binding domain"/>
    <property type="match status" value="1"/>
</dbReference>
<name>A0ABW4F3X2_9PSEU</name>
<dbReference type="InterPro" id="IPR041664">
    <property type="entry name" value="AAA_16"/>
</dbReference>
<gene>
    <name evidence="4" type="ORF">ACFSJD_32285</name>
</gene>
<dbReference type="Gene3D" id="3.40.50.300">
    <property type="entry name" value="P-loop containing nucleotide triphosphate hydrolases"/>
    <property type="match status" value="1"/>
</dbReference>
<dbReference type="InterPro" id="IPR000792">
    <property type="entry name" value="Tscrpt_reg_LuxR_C"/>
</dbReference>
<dbReference type="PROSITE" id="PS50043">
    <property type="entry name" value="HTH_LUXR_2"/>
    <property type="match status" value="1"/>
</dbReference>
<protein>
    <submittedName>
        <fullName evidence="4">Helix-turn-helix transcriptional regulator</fullName>
    </submittedName>
</protein>
<keyword evidence="2" id="KW-0067">ATP-binding</keyword>
<dbReference type="InterPro" id="IPR027417">
    <property type="entry name" value="P-loop_NTPase"/>
</dbReference>
<evidence type="ECO:0000313" key="4">
    <source>
        <dbReference type="EMBL" id="MFD1522216.1"/>
    </source>
</evidence>
<comment type="caution">
    <text evidence="4">The sequence shown here is derived from an EMBL/GenBank/DDBJ whole genome shotgun (WGS) entry which is preliminary data.</text>
</comment>
<dbReference type="SUPFAM" id="SSF52540">
    <property type="entry name" value="P-loop containing nucleoside triphosphate hydrolases"/>
    <property type="match status" value="1"/>
</dbReference>
<keyword evidence="5" id="KW-1185">Reference proteome</keyword>
<dbReference type="PROSITE" id="PS00622">
    <property type="entry name" value="HTH_LUXR_1"/>
    <property type="match status" value="1"/>
</dbReference>
<proteinExistence type="predicted"/>
<dbReference type="InterPro" id="IPR011990">
    <property type="entry name" value="TPR-like_helical_dom_sf"/>
</dbReference>
<reference evidence="5" key="1">
    <citation type="journal article" date="2019" name="Int. J. Syst. Evol. Microbiol.">
        <title>The Global Catalogue of Microorganisms (GCM) 10K type strain sequencing project: providing services to taxonomists for standard genome sequencing and annotation.</title>
        <authorList>
            <consortium name="The Broad Institute Genomics Platform"/>
            <consortium name="The Broad Institute Genome Sequencing Center for Infectious Disease"/>
            <person name="Wu L."/>
            <person name="Ma J."/>
        </authorList>
    </citation>
    <scope>NUCLEOTIDE SEQUENCE [LARGE SCALE GENOMIC DNA]</scope>
    <source>
        <strain evidence="5">CCM 7043</strain>
    </source>
</reference>
<evidence type="ECO:0000313" key="5">
    <source>
        <dbReference type="Proteomes" id="UP001597114"/>
    </source>
</evidence>
<dbReference type="Pfam" id="PF00196">
    <property type="entry name" value="GerE"/>
    <property type="match status" value="1"/>
</dbReference>
<dbReference type="Proteomes" id="UP001597114">
    <property type="component" value="Unassembled WGS sequence"/>
</dbReference>
<evidence type="ECO:0000259" key="3">
    <source>
        <dbReference type="PROSITE" id="PS50043"/>
    </source>
</evidence>
<dbReference type="InterPro" id="IPR036388">
    <property type="entry name" value="WH-like_DNA-bd_sf"/>
</dbReference>
<keyword evidence="1" id="KW-0547">Nucleotide-binding</keyword>
<accession>A0ABW4F3X2</accession>